<evidence type="ECO:0000256" key="1">
    <source>
        <dbReference type="ARBA" id="ARBA00004370"/>
    </source>
</evidence>
<dbReference type="STRING" id="742152.A0A2H3JX48"/>
<keyword evidence="4 7" id="KW-0472">Membrane</keyword>
<feature type="domain" description="Ubiquitin-like" evidence="8">
    <location>
        <begin position="8"/>
        <end position="69"/>
    </location>
</feature>
<evidence type="ECO:0000256" key="6">
    <source>
        <dbReference type="SAM" id="MobiDB-lite"/>
    </source>
</evidence>
<dbReference type="OrthoDB" id="21589at2759"/>
<comment type="subcellular location">
    <subcellularLocation>
        <location evidence="1">Membrane</location>
    </subcellularLocation>
</comment>
<gene>
    <name evidence="9" type="ORF">WOLCODRAFT_118646</name>
</gene>
<dbReference type="AlphaFoldDB" id="A0A2H3JX48"/>
<evidence type="ECO:0000259" key="8">
    <source>
        <dbReference type="PROSITE" id="PS50053"/>
    </source>
</evidence>
<dbReference type="SUPFAM" id="SSF54236">
    <property type="entry name" value="Ubiquitin-like"/>
    <property type="match status" value="1"/>
</dbReference>
<accession>A0A2H3JX48</accession>
<evidence type="ECO:0000256" key="2">
    <source>
        <dbReference type="ARBA" id="ARBA00022692"/>
    </source>
</evidence>
<evidence type="ECO:0000313" key="10">
    <source>
        <dbReference type="Proteomes" id="UP000218811"/>
    </source>
</evidence>
<dbReference type="Proteomes" id="UP000218811">
    <property type="component" value="Unassembled WGS sequence"/>
</dbReference>
<reference evidence="9 10" key="1">
    <citation type="journal article" date="2012" name="Science">
        <title>The Paleozoic origin of enzymatic lignin decomposition reconstructed from 31 fungal genomes.</title>
        <authorList>
            <person name="Floudas D."/>
            <person name="Binder M."/>
            <person name="Riley R."/>
            <person name="Barry K."/>
            <person name="Blanchette R.A."/>
            <person name="Henrissat B."/>
            <person name="Martinez A.T."/>
            <person name="Otillar R."/>
            <person name="Spatafora J.W."/>
            <person name="Yadav J.S."/>
            <person name="Aerts A."/>
            <person name="Benoit I."/>
            <person name="Boyd A."/>
            <person name="Carlson A."/>
            <person name="Copeland A."/>
            <person name="Coutinho P.M."/>
            <person name="de Vries R.P."/>
            <person name="Ferreira P."/>
            <person name="Findley K."/>
            <person name="Foster B."/>
            <person name="Gaskell J."/>
            <person name="Glotzer D."/>
            <person name="Gorecki P."/>
            <person name="Heitman J."/>
            <person name="Hesse C."/>
            <person name="Hori C."/>
            <person name="Igarashi K."/>
            <person name="Jurgens J.A."/>
            <person name="Kallen N."/>
            <person name="Kersten P."/>
            <person name="Kohler A."/>
            <person name="Kuees U."/>
            <person name="Kumar T.K.A."/>
            <person name="Kuo A."/>
            <person name="LaButti K."/>
            <person name="Larrondo L.F."/>
            <person name="Lindquist E."/>
            <person name="Ling A."/>
            <person name="Lombard V."/>
            <person name="Lucas S."/>
            <person name="Lundell T."/>
            <person name="Martin R."/>
            <person name="McLaughlin D.J."/>
            <person name="Morgenstern I."/>
            <person name="Morin E."/>
            <person name="Murat C."/>
            <person name="Nagy L.G."/>
            <person name="Nolan M."/>
            <person name="Ohm R.A."/>
            <person name="Patyshakuliyeva A."/>
            <person name="Rokas A."/>
            <person name="Ruiz-Duenas F.J."/>
            <person name="Sabat G."/>
            <person name="Salamov A."/>
            <person name="Samejima M."/>
            <person name="Schmutz J."/>
            <person name="Slot J.C."/>
            <person name="St John F."/>
            <person name="Stenlid J."/>
            <person name="Sun H."/>
            <person name="Sun S."/>
            <person name="Syed K."/>
            <person name="Tsang A."/>
            <person name="Wiebenga A."/>
            <person name="Young D."/>
            <person name="Pisabarro A."/>
            <person name="Eastwood D.C."/>
            <person name="Martin F."/>
            <person name="Cullen D."/>
            <person name="Grigoriev I.V."/>
            <person name="Hibbett D.S."/>
        </authorList>
    </citation>
    <scope>NUCLEOTIDE SEQUENCE [LARGE SCALE GENOMIC DNA]</scope>
    <source>
        <strain evidence="9 10">MD-104</strain>
    </source>
</reference>
<dbReference type="PROSITE" id="PS50053">
    <property type="entry name" value="UBIQUITIN_2"/>
    <property type="match status" value="1"/>
</dbReference>
<dbReference type="Pfam" id="PF00240">
    <property type="entry name" value="ubiquitin"/>
    <property type="match status" value="1"/>
</dbReference>
<proteinExistence type="predicted"/>
<dbReference type="Gene3D" id="3.10.20.90">
    <property type="entry name" value="Phosphatidylinositol 3-kinase Catalytic Subunit, Chain A, domain 1"/>
    <property type="match status" value="1"/>
</dbReference>
<name>A0A2H3JX48_WOLCO</name>
<keyword evidence="5" id="KW-0175">Coiled coil</keyword>
<dbReference type="OMA" id="YEAWNAM"/>
<feature type="region of interest" description="Disordered" evidence="6">
    <location>
        <begin position="90"/>
        <end position="119"/>
    </location>
</feature>
<evidence type="ECO:0000256" key="5">
    <source>
        <dbReference type="SAM" id="Coils"/>
    </source>
</evidence>
<protein>
    <recommendedName>
        <fullName evidence="8">Ubiquitin-like domain-containing protein</fullName>
    </recommendedName>
</protein>
<keyword evidence="2 7" id="KW-0812">Transmembrane</keyword>
<sequence length="535" mass="59534">MSRSGSSVDIHIEFPAYSYSFDVRVESSSSVRDVKREITRTCTGEPRADGQRLISKGRILSDDERVADLWKSPEDARILHLSVHPSAWTSAPPSLPSSLSPAANSPSVPSRPVSSSFPIPRPISHRSPVLGAMPSSTVTALSYIVMKHQTALGVLMKAGPPPVNSSPAVIETDPYRSLAMDHLRRRGWSWPSILDEPYPPAGDPDDGVKYEHVIIEGLPYLSLTTPNATPSPVQQHALKVLSHTFQILTSPPPPPEPLYYVPPAHRPPFPIDPHTQLNEHLQRLGLPTIRLTPAQPNANLPANDANNIPAAPAPVVEVRAVPVRALMVPLIMLVLRTLLIMYFFSPTKRPVFALFLSAWIMYEAWHALRMVFVPRERRNGHGNENQDQAGNGNGNGQGMNVRNARAQRSHLQSFLASLANMNLRFEDAVLDDPRGDPPPTLVHRAKTFAGLLVLSLYPAVWEHRRAALRRREGRLRTEANTRDAARQLQEEVQETGERRDEAVRAQALLHAHEQRPAWVRSYVERILATEWPDEL</sequence>
<evidence type="ECO:0000256" key="4">
    <source>
        <dbReference type="ARBA" id="ARBA00023136"/>
    </source>
</evidence>
<dbReference type="InterPro" id="IPR039751">
    <property type="entry name" value="HERPUD1/2"/>
</dbReference>
<dbReference type="PANTHER" id="PTHR12943">
    <property type="entry name" value="HOMOCYSTEINE-RESPONSIVE ENDOPLASMIC RETICULUM-RESIDENT UNIQUITIN-LIKE DOMAIN HERPUD PROTEIN FAMILY MEMBER"/>
    <property type="match status" value="1"/>
</dbReference>
<keyword evidence="3 7" id="KW-1133">Transmembrane helix</keyword>
<dbReference type="InterPro" id="IPR029071">
    <property type="entry name" value="Ubiquitin-like_domsf"/>
</dbReference>
<evidence type="ECO:0000256" key="3">
    <source>
        <dbReference type="ARBA" id="ARBA00022989"/>
    </source>
</evidence>
<organism evidence="9 10">
    <name type="scientific">Wolfiporia cocos (strain MD-104)</name>
    <name type="common">Brown rot fungus</name>
    <dbReference type="NCBI Taxonomy" id="742152"/>
    <lineage>
        <taxon>Eukaryota</taxon>
        <taxon>Fungi</taxon>
        <taxon>Dikarya</taxon>
        <taxon>Basidiomycota</taxon>
        <taxon>Agaricomycotina</taxon>
        <taxon>Agaricomycetes</taxon>
        <taxon>Polyporales</taxon>
        <taxon>Phaeolaceae</taxon>
        <taxon>Wolfiporia</taxon>
    </lineage>
</organism>
<feature type="transmembrane region" description="Helical" evidence="7">
    <location>
        <begin position="351"/>
        <end position="368"/>
    </location>
</feature>
<keyword evidence="10" id="KW-1185">Reference proteome</keyword>
<evidence type="ECO:0000256" key="7">
    <source>
        <dbReference type="SAM" id="Phobius"/>
    </source>
</evidence>
<dbReference type="SMART" id="SM00213">
    <property type="entry name" value="UBQ"/>
    <property type="match status" value="1"/>
</dbReference>
<feature type="region of interest" description="Disordered" evidence="6">
    <location>
        <begin position="379"/>
        <end position="400"/>
    </location>
</feature>
<dbReference type="InterPro" id="IPR000626">
    <property type="entry name" value="Ubiquitin-like_dom"/>
</dbReference>
<feature type="transmembrane region" description="Helical" evidence="7">
    <location>
        <begin position="326"/>
        <end position="344"/>
    </location>
</feature>
<dbReference type="EMBL" id="KB468113">
    <property type="protein sequence ID" value="PCH41304.1"/>
    <property type="molecule type" value="Genomic_DNA"/>
</dbReference>
<dbReference type="PANTHER" id="PTHR12943:SF27">
    <property type="entry name" value="HOMOCYSTEINE-INDUCED ENDOPLASMIC RETICULUM PROTEIN, ISOFORM A"/>
    <property type="match status" value="1"/>
</dbReference>
<feature type="compositionally biased region" description="Low complexity" evidence="6">
    <location>
        <begin position="90"/>
        <end position="118"/>
    </location>
</feature>
<dbReference type="GO" id="GO:0016020">
    <property type="term" value="C:membrane"/>
    <property type="evidence" value="ECO:0007669"/>
    <property type="project" value="UniProtKB-SubCell"/>
</dbReference>
<feature type="coiled-coil region" evidence="5">
    <location>
        <begin position="478"/>
        <end position="505"/>
    </location>
</feature>
<dbReference type="GO" id="GO:0030968">
    <property type="term" value="P:endoplasmic reticulum unfolded protein response"/>
    <property type="evidence" value="ECO:0007669"/>
    <property type="project" value="TreeGrafter"/>
</dbReference>
<evidence type="ECO:0000313" key="9">
    <source>
        <dbReference type="EMBL" id="PCH41304.1"/>
    </source>
</evidence>